<evidence type="ECO:0000256" key="1">
    <source>
        <dbReference type="SAM" id="Phobius"/>
    </source>
</evidence>
<feature type="transmembrane region" description="Helical" evidence="1">
    <location>
        <begin position="222"/>
        <end position="244"/>
    </location>
</feature>
<evidence type="ECO:0000313" key="2">
    <source>
        <dbReference type="EMBL" id="CAJ36664.1"/>
    </source>
</evidence>
<name>Q0W4M9_METAR</name>
<dbReference type="eggNOG" id="arCOG02177">
    <property type="taxonomic scope" value="Archaea"/>
</dbReference>
<protein>
    <recommendedName>
        <fullName evidence="4">DUF63 family protein</fullName>
    </recommendedName>
</protein>
<feature type="transmembrane region" description="Helical" evidence="1">
    <location>
        <begin position="184"/>
        <end position="210"/>
    </location>
</feature>
<feature type="transmembrane region" description="Helical" evidence="1">
    <location>
        <begin position="151"/>
        <end position="172"/>
    </location>
</feature>
<gene>
    <name evidence="2" type="ORF">RCIX1387</name>
</gene>
<accession>Q0W4M9</accession>
<feature type="transmembrane region" description="Helical" evidence="1">
    <location>
        <begin position="256"/>
        <end position="275"/>
    </location>
</feature>
<reference evidence="2 3" key="1">
    <citation type="journal article" date="2006" name="Science">
        <title>Genome of rice cluster I archaea -- the key methane producers in the rice rhizosphere.</title>
        <authorList>
            <person name="Erkel C."/>
            <person name="Kube M."/>
            <person name="Reinhardt R."/>
            <person name="Liesack W."/>
        </authorList>
    </citation>
    <scope>NUCLEOTIDE SEQUENCE [LARGE SCALE GENOMIC DNA]</scope>
    <source>
        <strain evidence="3">DSM 22066 / NBRC 105507 / MRE50</strain>
    </source>
</reference>
<dbReference type="STRING" id="351160.RCIX1387"/>
<dbReference type="Proteomes" id="UP000000663">
    <property type="component" value="Chromosome"/>
</dbReference>
<organism evidence="2 3">
    <name type="scientific">Methanocella arvoryzae (strain DSM 22066 / NBRC 105507 / MRE50)</name>
    <dbReference type="NCBI Taxonomy" id="351160"/>
    <lineage>
        <taxon>Archaea</taxon>
        <taxon>Methanobacteriati</taxon>
        <taxon>Methanobacteriota</taxon>
        <taxon>Stenosarchaea group</taxon>
        <taxon>Methanomicrobia</taxon>
        <taxon>Methanocellales</taxon>
        <taxon>Methanocellaceae</taxon>
        <taxon>Methanocella</taxon>
    </lineage>
</organism>
<dbReference type="PANTHER" id="PTHR40700">
    <property type="entry name" value="HYPOTHETICAL MEMBRANE PROTEIN, CONSERVED, DUF63 FAMILY"/>
    <property type="match status" value="1"/>
</dbReference>
<keyword evidence="1" id="KW-1133">Transmembrane helix</keyword>
<dbReference type="EMBL" id="AM114193">
    <property type="protein sequence ID" value="CAJ36664.1"/>
    <property type="molecule type" value="Genomic_DNA"/>
</dbReference>
<dbReference type="InterPro" id="IPR002749">
    <property type="entry name" value="DUF63"/>
</dbReference>
<dbReference type="PATRIC" id="fig|351160.9.peg.1600"/>
<proteinExistence type="predicted"/>
<keyword evidence="3" id="KW-1185">Reference proteome</keyword>
<feature type="transmembrane region" description="Helical" evidence="1">
    <location>
        <begin position="90"/>
        <end position="115"/>
    </location>
</feature>
<feature type="transmembrane region" description="Helical" evidence="1">
    <location>
        <begin position="127"/>
        <end position="145"/>
    </location>
</feature>
<evidence type="ECO:0000313" key="3">
    <source>
        <dbReference type="Proteomes" id="UP000000663"/>
    </source>
</evidence>
<dbReference type="Pfam" id="PF01889">
    <property type="entry name" value="DUF63"/>
    <property type="match status" value="1"/>
</dbReference>
<keyword evidence="1" id="KW-0472">Membrane</keyword>
<dbReference type="PANTHER" id="PTHR40700:SF1">
    <property type="entry name" value="DUF63 DOMAIN-CONTAINING PROTEIN"/>
    <property type="match status" value="1"/>
</dbReference>
<feature type="transmembrane region" description="Helical" evidence="1">
    <location>
        <begin position="61"/>
        <end position="78"/>
    </location>
</feature>
<dbReference type="AlphaFoldDB" id="Q0W4M9"/>
<evidence type="ECO:0008006" key="4">
    <source>
        <dbReference type="Google" id="ProtNLM"/>
    </source>
</evidence>
<sequence length="282" mass="31676">MNMLSFDIGEFVYKYYIHPIVYAGEGYNPVNTVTYAIILGISLFAILKVMDMLKVRIDEKFVVSTVPFIIVGASLRVVQDVQLVQPPLSYMFITPFVYVLAFVITAAVLLICLGLQRAGVVKDYSKPYFWTGVAGIVIVLGMLFTQEVRLWWAPVLIVLLAATFTASIYVIARHLKLDFLTNKLNIAILAAHMFDASSTFTAIDLVGGWYEEHVVPVFFIDLFGTSFVMYALKLAVFIPVIYIIEKYFKDDPQMYYGIKFVLLVLGAGPGIRNTLHMTFVSA</sequence>
<feature type="transmembrane region" description="Helical" evidence="1">
    <location>
        <begin position="32"/>
        <end position="49"/>
    </location>
</feature>
<dbReference type="KEGG" id="rci:RCIX1387"/>
<keyword evidence="1" id="KW-0812">Transmembrane</keyword>